<proteinExistence type="predicted"/>
<evidence type="ECO:0000256" key="1">
    <source>
        <dbReference type="SAM" id="MobiDB-lite"/>
    </source>
</evidence>
<evidence type="ECO:0000313" key="3">
    <source>
        <dbReference type="Proteomes" id="UP001374535"/>
    </source>
</evidence>
<feature type="compositionally biased region" description="Basic residues" evidence="1">
    <location>
        <begin position="211"/>
        <end position="227"/>
    </location>
</feature>
<dbReference type="AlphaFoldDB" id="A0AAQ3NVH7"/>
<organism evidence="2 3">
    <name type="scientific">Vigna mungo</name>
    <name type="common">Black gram</name>
    <name type="synonym">Phaseolus mungo</name>
    <dbReference type="NCBI Taxonomy" id="3915"/>
    <lineage>
        <taxon>Eukaryota</taxon>
        <taxon>Viridiplantae</taxon>
        <taxon>Streptophyta</taxon>
        <taxon>Embryophyta</taxon>
        <taxon>Tracheophyta</taxon>
        <taxon>Spermatophyta</taxon>
        <taxon>Magnoliopsida</taxon>
        <taxon>eudicotyledons</taxon>
        <taxon>Gunneridae</taxon>
        <taxon>Pentapetalae</taxon>
        <taxon>rosids</taxon>
        <taxon>fabids</taxon>
        <taxon>Fabales</taxon>
        <taxon>Fabaceae</taxon>
        <taxon>Papilionoideae</taxon>
        <taxon>50 kb inversion clade</taxon>
        <taxon>NPAAA clade</taxon>
        <taxon>indigoferoid/millettioid clade</taxon>
        <taxon>Phaseoleae</taxon>
        <taxon>Vigna</taxon>
    </lineage>
</organism>
<protein>
    <submittedName>
        <fullName evidence="2">Uncharacterized protein</fullName>
    </submittedName>
</protein>
<name>A0AAQ3NVH7_VIGMU</name>
<dbReference type="Proteomes" id="UP001374535">
    <property type="component" value="Chromosome 4"/>
</dbReference>
<feature type="region of interest" description="Disordered" evidence="1">
    <location>
        <begin position="51"/>
        <end position="227"/>
    </location>
</feature>
<reference evidence="2 3" key="1">
    <citation type="journal article" date="2023" name="Life. Sci Alliance">
        <title>Evolutionary insights into 3D genome organization and epigenetic landscape of Vigna mungo.</title>
        <authorList>
            <person name="Junaid A."/>
            <person name="Singh B."/>
            <person name="Bhatia S."/>
        </authorList>
    </citation>
    <scope>NUCLEOTIDE SEQUENCE [LARGE SCALE GENOMIC DNA]</scope>
    <source>
        <strain evidence="2">Urdbean</strain>
    </source>
</reference>
<accession>A0AAQ3NVH7</accession>
<dbReference type="EMBL" id="CP144697">
    <property type="protein sequence ID" value="WVZ15771.1"/>
    <property type="molecule type" value="Genomic_DNA"/>
</dbReference>
<gene>
    <name evidence="2" type="ORF">V8G54_013337</name>
</gene>
<feature type="compositionally biased region" description="Basic residues" evidence="1">
    <location>
        <begin position="66"/>
        <end position="170"/>
    </location>
</feature>
<keyword evidence="3" id="KW-1185">Reference proteome</keyword>
<sequence length="227" mass="27263">MLKLFCHRTVRFFRKGRREDAIKESRKITKGIQDSKAKQVTQLQSLEDLGPFSEDTWSWSDDLFPRRTRNRSPSPRRARGGSRSPRRTRNRSPSPRRARGGSRSPRRTRNRNWSRSRSRSPRRARDRSPFPRRAHNRSRSPRRARNRSRSRSPRRARGRSPSPRRAHNRSRSPVLNRHEDLILFEEPRPPVIPEEHGRPENHGPQQDHREYRRRLGKPRQPHRRPRH</sequence>
<feature type="compositionally biased region" description="Basic and acidic residues" evidence="1">
    <location>
        <begin position="176"/>
        <end position="210"/>
    </location>
</feature>
<evidence type="ECO:0000313" key="2">
    <source>
        <dbReference type="EMBL" id="WVZ15771.1"/>
    </source>
</evidence>